<dbReference type="GO" id="GO:0004659">
    <property type="term" value="F:prenyltransferase activity"/>
    <property type="evidence" value="ECO:0007669"/>
    <property type="project" value="InterPro"/>
</dbReference>
<comment type="caution">
    <text evidence="5">The sequence shown here is derived from an EMBL/GenBank/DDBJ whole genome shotgun (WGS) entry which is preliminary data.</text>
</comment>
<evidence type="ECO:0000256" key="3">
    <source>
        <dbReference type="ARBA" id="ARBA00022723"/>
    </source>
</evidence>
<dbReference type="Proteomes" id="UP000607653">
    <property type="component" value="Unassembled WGS sequence"/>
</dbReference>
<evidence type="ECO:0000256" key="2">
    <source>
        <dbReference type="ARBA" id="ARBA00006706"/>
    </source>
</evidence>
<dbReference type="AlphaFoldDB" id="A0A822XX81"/>
<dbReference type="Gene3D" id="1.10.600.10">
    <property type="entry name" value="Farnesyl Diphosphate Synthase"/>
    <property type="match status" value="2"/>
</dbReference>
<sequence>MANSMNQALDKAISFKDPIKIHETMRYSLLTDGKHVRLVLCMATCELVGYQESMAMPLACAMEMINSMSLIHDDLPFLVRDALLAFAFEYITTTTIGVPPSKIIHVVGELVRVIGSEGLVAGQVVDIGPIGLSHVGLEELEFIHLHKAMVQLEGSIVIGEIVGGGSEEQIEKLRKFARCIGLMSQSHLA</sequence>
<dbReference type="Pfam" id="PF00348">
    <property type="entry name" value="polyprenyl_synt"/>
    <property type="match status" value="1"/>
</dbReference>
<reference evidence="5 6" key="1">
    <citation type="journal article" date="2020" name="Mol. Biol. Evol.">
        <title>Distinct Expression and Methylation Patterns for Genes with Different Fates following a Single Whole-Genome Duplication in Flowering Plants.</title>
        <authorList>
            <person name="Shi T."/>
            <person name="Rahmani R.S."/>
            <person name="Gugger P.F."/>
            <person name="Wang M."/>
            <person name="Li H."/>
            <person name="Zhang Y."/>
            <person name="Li Z."/>
            <person name="Wang Q."/>
            <person name="Van de Peer Y."/>
            <person name="Marchal K."/>
            <person name="Chen J."/>
        </authorList>
    </citation>
    <scope>NUCLEOTIDE SEQUENCE [LARGE SCALE GENOMIC DNA]</scope>
    <source>
        <tissue evidence="5">Leaf</tissue>
    </source>
</reference>
<keyword evidence="4" id="KW-0460">Magnesium</keyword>
<dbReference type="GO" id="GO:0046872">
    <property type="term" value="F:metal ion binding"/>
    <property type="evidence" value="ECO:0007669"/>
    <property type="project" value="UniProtKB-KW"/>
</dbReference>
<evidence type="ECO:0000256" key="4">
    <source>
        <dbReference type="ARBA" id="ARBA00022842"/>
    </source>
</evidence>
<name>A0A822XX81_NELNU</name>
<accession>A0A822XX81</accession>
<comment type="cofactor">
    <cofactor evidence="1">
        <name>Mg(2+)</name>
        <dbReference type="ChEBI" id="CHEBI:18420"/>
    </cofactor>
</comment>
<dbReference type="EMBL" id="DUZY01000001">
    <property type="protein sequence ID" value="DAD23626.1"/>
    <property type="molecule type" value="Genomic_DNA"/>
</dbReference>
<dbReference type="SUPFAM" id="SSF48576">
    <property type="entry name" value="Terpenoid synthases"/>
    <property type="match status" value="1"/>
</dbReference>
<evidence type="ECO:0000313" key="5">
    <source>
        <dbReference type="EMBL" id="DAD23626.1"/>
    </source>
</evidence>
<dbReference type="PANTHER" id="PTHR43281">
    <property type="entry name" value="FARNESYL DIPHOSPHATE SYNTHASE"/>
    <property type="match status" value="1"/>
</dbReference>
<gene>
    <name evidence="5" type="ORF">HUJ06_025089</name>
</gene>
<organism evidence="5 6">
    <name type="scientific">Nelumbo nucifera</name>
    <name type="common">Sacred lotus</name>
    <dbReference type="NCBI Taxonomy" id="4432"/>
    <lineage>
        <taxon>Eukaryota</taxon>
        <taxon>Viridiplantae</taxon>
        <taxon>Streptophyta</taxon>
        <taxon>Embryophyta</taxon>
        <taxon>Tracheophyta</taxon>
        <taxon>Spermatophyta</taxon>
        <taxon>Magnoliopsida</taxon>
        <taxon>Proteales</taxon>
        <taxon>Nelumbonaceae</taxon>
        <taxon>Nelumbo</taxon>
    </lineage>
</organism>
<dbReference type="PANTHER" id="PTHR43281:SF24">
    <property type="entry name" value="OS07G0580900 PROTEIN"/>
    <property type="match status" value="1"/>
</dbReference>
<proteinExistence type="inferred from homology"/>
<keyword evidence="3" id="KW-0479">Metal-binding</keyword>
<comment type="similarity">
    <text evidence="2">Belongs to the FPP/GGPP synthase family.</text>
</comment>
<keyword evidence="6" id="KW-1185">Reference proteome</keyword>
<dbReference type="InterPro" id="IPR000092">
    <property type="entry name" value="Polyprenyl_synt"/>
</dbReference>
<evidence type="ECO:0000256" key="1">
    <source>
        <dbReference type="ARBA" id="ARBA00001946"/>
    </source>
</evidence>
<dbReference type="GO" id="GO:0008299">
    <property type="term" value="P:isoprenoid biosynthetic process"/>
    <property type="evidence" value="ECO:0007669"/>
    <property type="project" value="InterPro"/>
</dbReference>
<dbReference type="InterPro" id="IPR008949">
    <property type="entry name" value="Isoprenoid_synthase_dom_sf"/>
</dbReference>
<evidence type="ECO:0000313" key="6">
    <source>
        <dbReference type="Proteomes" id="UP000607653"/>
    </source>
</evidence>
<protein>
    <submittedName>
        <fullName evidence="5">Uncharacterized protein</fullName>
    </submittedName>
</protein>